<feature type="region of interest" description="Disordered" evidence="1">
    <location>
        <begin position="341"/>
        <end position="371"/>
    </location>
</feature>
<reference evidence="3" key="1">
    <citation type="journal article" date="2023" name="Science">
        <title>Genome structures resolve the early diversification of teleost fishes.</title>
        <authorList>
            <person name="Parey E."/>
            <person name="Louis A."/>
            <person name="Montfort J."/>
            <person name="Bouchez O."/>
            <person name="Roques C."/>
            <person name="Iampietro C."/>
            <person name="Lluch J."/>
            <person name="Castinel A."/>
            <person name="Donnadieu C."/>
            <person name="Desvignes T."/>
            <person name="Floi Bucao C."/>
            <person name="Jouanno E."/>
            <person name="Wen M."/>
            <person name="Mejri S."/>
            <person name="Dirks R."/>
            <person name="Jansen H."/>
            <person name="Henkel C."/>
            <person name="Chen W.J."/>
            <person name="Zahm M."/>
            <person name="Cabau C."/>
            <person name="Klopp C."/>
            <person name="Thompson A.W."/>
            <person name="Robinson-Rechavi M."/>
            <person name="Braasch I."/>
            <person name="Lecointre G."/>
            <person name="Bobe J."/>
            <person name="Postlethwait J.H."/>
            <person name="Berthelot C."/>
            <person name="Roest Crollius H."/>
            <person name="Guiguen Y."/>
        </authorList>
    </citation>
    <scope>NUCLEOTIDE SEQUENCE</scope>
    <source>
        <strain evidence="3">NC1722</strain>
    </source>
</reference>
<feature type="region of interest" description="Disordered" evidence="1">
    <location>
        <begin position="622"/>
        <end position="662"/>
    </location>
</feature>
<protein>
    <recommendedName>
        <fullName evidence="2">Cordon-bleu ubiquitin-like domain-containing protein</fullName>
    </recommendedName>
</protein>
<feature type="compositionally biased region" description="Polar residues" evidence="1">
    <location>
        <begin position="722"/>
        <end position="733"/>
    </location>
</feature>
<evidence type="ECO:0000259" key="2">
    <source>
        <dbReference type="Pfam" id="PF09469"/>
    </source>
</evidence>
<dbReference type="Gene3D" id="3.10.20.90">
    <property type="entry name" value="Phosphatidylinositol 3-kinase Catalytic Subunit, Chain A, domain 1"/>
    <property type="match status" value="1"/>
</dbReference>
<feature type="compositionally biased region" description="Polar residues" evidence="1">
    <location>
        <begin position="504"/>
        <end position="522"/>
    </location>
</feature>
<gene>
    <name evidence="3" type="ORF">AAFF_G00188990</name>
</gene>
<feature type="compositionally biased region" description="Basic and acidic residues" evidence="1">
    <location>
        <begin position="622"/>
        <end position="632"/>
    </location>
</feature>
<feature type="region of interest" description="Disordered" evidence="1">
    <location>
        <begin position="386"/>
        <end position="578"/>
    </location>
</feature>
<dbReference type="AlphaFoldDB" id="A0AAD7RKA5"/>
<dbReference type="Proteomes" id="UP001221898">
    <property type="component" value="Unassembled WGS sequence"/>
</dbReference>
<feature type="region of interest" description="Disordered" evidence="1">
    <location>
        <begin position="722"/>
        <end position="741"/>
    </location>
</feature>
<accession>A0AAD7RKA5</accession>
<evidence type="ECO:0000256" key="1">
    <source>
        <dbReference type="SAM" id="MobiDB-lite"/>
    </source>
</evidence>
<feature type="compositionally biased region" description="Polar residues" evidence="1">
    <location>
        <begin position="652"/>
        <end position="662"/>
    </location>
</feature>
<feature type="domain" description="Cordon-bleu ubiquitin-like" evidence="2">
    <location>
        <begin position="139"/>
        <end position="221"/>
    </location>
</feature>
<dbReference type="InterPro" id="IPR019025">
    <property type="entry name" value="Cordon-bleu_ubiquitin_domain"/>
</dbReference>
<feature type="region of interest" description="Disordered" evidence="1">
    <location>
        <begin position="1022"/>
        <end position="1058"/>
    </location>
</feature>
<feature type="compositionally biased region" description="Polar residues" evidence="1">
    <location>
        <begin position="291"/>
        <end position="302"/>
    </location>
</feature>
<feature type="region of interest" description="Disordered" evidence="1">
    <location>
        <begin position="775"/>
        <end position="800"/>
    </location>
</feature>
<dbReference type="Pfam" id="PF09469">
    <property type="entry name" value="Cobl"/>
    <property type="match status" value="1"/>
</dbReference>
<dbReference type="EMBL" id="JAINUG010000250">
    <property type="protein sequence ID" value="KAJ8385447.1"/>
    <property type="molecule type" value="Genomic_DNA"/>
</dbReference>
<organism evidence="3 4">
    <name type="scientific">Aldrovandia affinis</name>
    <dbReference type="NCBI Taxonomy" id="143900"/>
    <lineage>
        <taxon>Eukaryota</taxon>
        <taxon>Metazoa</taxon>
        <taxon>Chordata</taxon>
        <taxon>Craniata</taxon>
        <taxon>Vertebrata</taxon>
        <taxon>Euteleostomi</taxon>
        <taxon>Actinopterygii</taxon>
        <taxon>Neopterygii</taxon>
        <taxon>Teleostei</taxon>
        <taxon>Notacanthiformes</taxon>
        <taxon>Halosauridae</taxon>
        <taxon>Aldrovandia</taxon>
    </lineage>
</organism>
<evidence type="ECO:0000313" key="4">
    <source>
        <dbReference type="Proteomes" id="UP001221898"/>
    </source>
</evidence>
<feature type="region of interest" description="Disordered" evidence="1">
    <location>
        <begin position="226"/>
        <end position="246"/>
    </location>
</feature>
<feature type="region of interest" description="Disordered" evidence="1">
    <location>
        <begin position="9"/>
        <end position="32"/>
    </location>
</feature>
<dbReference type="PANTHER" id="PTHR21557">
    <property type="entry name" value="CORDON-BLEU"/>
    <property type="match status" value="1"/>
</dbReference>
<proteinExistence type="predicted"/>
<dbReference type="PANTHER" id="PTHR21557:SF2">
    <property type="entry name" value="CORDON-BLEU PROTEIN-LIKE 1"/>
    <property type="match status" value="1"/>
</dbReference>
<comment type="caution">
    <text evidence="3">The sequence shown here is derived from an EMBL/GenBank/DDBJ whole genome shotgun (WGS) entry which is preliminary data.</text>
</comment>
<feature type="compositionally biased region" description="Low complexity" evidence="1">
    <location>
        <begin position="442"/>
        <end position="451"/>
    </location>
</feature>
<feature type="compositionally biased region" description="Polar residues" evidence="1">
    <location>
        <begin position="563"/>
        <end position="574"/>
    </location>
</feature>
<keyword evidence="4" id="KW-1185">Reference proteome</keyword>
<feature type="region of interest" description="Disordered" evidence="1">
    <location>
        <begin position="268"/>
        <end position="307"/>
    </location>
</feature>
<dbReference type="InterPro" id="IPR039895">
    <property type="entry name" value="COBL-like"/>
</dbReference>
<feature type="region of interest" description="Disordered" evidence="1">
    <location>
        <begin position="976"/>
        <end position="1003"/>
    </location>
</feature>
<sequence length="1058" mass="113385">MADIVRVKLGKESSFQRRSTKGKAPPPPTAEGLDGQILSLRLQLSAMDQKENLIDQDLTLTVVLPGGAEKMAVVHGSKPMMDLLVMLCAKYHLNPSSHTIELISTNRNHIKFKPNALIGALEAEKILLKPKGVDEKNKKTGQQMPEATVRLIINYKKTQKTILRVNPRVPLEELMPAVCEKCEFDQKTSILLRDVWSEEPLDLTKSLNDFGLREVYARDTQSIGSTELPASSVHEDQSLPSKGKTLKEKENKGLFSIFRKSKKKSEQVIVSAPTSPVSNKPRPVSMPPLGANTSVYSSNTMPSDIPKKRRAPLPPIMVSQSFLSNLSGHQVMAVTEIEQEVSGISQGSSAESSLKRTKRKAPLPPSSPPAVAIQDKALEDGNIEAGGAAAAHSPLEEISEQEEMGVSATLDSSTVTDIQEDDRSFDASTDVSMDFGKTESVPTPSDMKMPSSSPPPPLEGKGEDQSNDLSSDGKPAKDPVSDQECTEQTLNTAENAELEHRVSAGSNSSLPAVGQTGLSEENASALDEDKEKSDTGHCSAPSTLETPAPPSPSPQPLTQDSQMLISDQQSSEGTGEQVVKAQVLANDCAASTARYVPAQPDIQPFVPQEVPSFNESARLKRDMATSTEELHTNESPFALPQASKSPPIYVLDSTSKPKPSNELTREYIPKVGLTTYTIVPQKSLEKLRYFEVELTLEALGSVEHPEVAMGASIPEHGHTAISANQPGPHSSSPGGDFPLRNGMVTSDDINQGNVPSTQLATIPSQCDVGVQAAPAPAAKEKKIPPATKPKPGSFRLPLHKRTPGGYVTSAAVKTANTGHVRHKEVQGSPDAGQAVQALEENSFPPPPPPVQWTAETMAGGSHEEPKPRFESVADVPAPSLDVVAPIPDLEVSNPRFTRQWSLPAKDPPVGLSLEKLRSFAAPKPYMSSSHSRFAQAVSSAIKRSQSFTEASSADPQPCRILPRAALVSQYSIKELAEPSRSPEREAVGKALPHQQPDCEADGGIPFRMAGVSDQGEIQDCGDATAHLEGQTDSPTVPDAFRPVSLNGGPTETQPTEVE</sequence>
<evidence type="ECO:0000313" key="3">
    <source>
        <dbReference type="EMBL" id="KAJ8385447.1"/>
    </source>
</evidence>
<name>A0AAD7RKA5_9TELE</name>
<feature type="compositionally biased region" description="Low complexity" evidence="1">
    <location>
        <begin position="342"/>
        <end position="352"/>
    </location>
</feature>
<feature type="compositionally biased region" description="Polar residues" evidence="1">
    <location>
        <begin position="1047"/>
        <end position="1058"/>
    </location>
</feature>
<feature type="compositionally biased region" description="Basic and acidic residues" evidence="1">
    <location>
        <begin position="976"/>
        <end position="987"/>
    </location>
</feature>
<dbReference type="GO" id="GO:0003785">
    <property type="term" value="F:actin monomer binding"/>
    <property type="evidence" value="ECO:0007669"/>
    <property type="project" value="InterPro"/>
</dbReference>